<protein>
    <submittedName>
        <fullName evidence="1">Uncharacterized protein</fullName>
    </submittedName>
</protein>
<organism evidence="1 2">
    <name type="scientific">Paenibacillus solisilvae</name>
    <dbReference type="NCBI Taxonomy" id="2486751"/>
    <lineage>
        <taxon>Bacteria</taxon>
        <taxon>Bacillati</taxon>
        <taxon>Bacillota</taxon>
        <taxon>Bacilli</taxon>
        <taxon>Bacillales</taxon>
        <taxon>Paenibacillaceae</taxon>
        <taxon>Paenibacillus</taxon>
    </lineage>
</organism>
<name>A0ABW0VUQ2_9BACL</name>
<sequence>MKIKLAAGFLILIAVIGAFAIVAARSGGESDEVTLPARTGSDQLLTLNEVKEAFAIEGLTLTSWQGREYFTLNHRKPGMFKTLDGEYAMYVFGSMCC</sequence>
<keyword evidence="2" id="KW-1185">Reference proteome</keyword>
<evidence type="ECO:0000313" key="1">
    <source>
        <dbReference type="EMBL" id="MFC5647806.1"/>
    </source>
</evidence>
<reference evidence="2" key="1">
    <citation type="journal article" date="2019" name="Int. J. Syst. Evol. Microbiol.">
        <title>The Global Catalogue of Microorganisms (GCM) 10K type strain sequencing project: providing services to taxonomists for standard genome sequencing and annotation.</title>
        <authorList>
            <consortium name="The Broad Institute Genomics Platform"/>
            <consortium name="The Broad Institute Genome Sequencing Center for Infectious Disease"/>
            <person name="Wu L."/>
            <person name="Ma J."/>
        </authorList>
    </citation>
    <scope>NUCLEOTIDE SEQUENCE [LARGE SCALE GENOMIC DNA]</scope>
    <source>
        <strain evidence="2">CGMCC 1.3240</strain>
    </source>
</reference>
<dbReference type="RefSeq" id="WP_379186262.1">
    <property type="nucleotide sequence ID" value="NZ_JBHSOW010000007.1"/>
</dbReference>
<evidence type="ECO:0000313" key="2">
    <source>
        <dbReference type="Proteomes" id="UP001596047"/>
    </source>
</evidence>
<dbReference type="Proteomes" id="UP001596047">
    <property type="component" value="Unassembled WGS sequence"/>
</dbReference>
<gene>
    <name evidence="1" type="ORF">ACFPYJ_01485</name>
</gene>
<accession>A0ABW0VUQ2</accession>
<dbReference type="EMBL" id="JBHSOW010000007">
    <property type="protein sequence ID" value="MFC5647806.1"/>
    <property type="molecule type" value="Genomic_DNA"/>
</dbReference>
<proteinExistence type="predicted"/>
<comment type="caution">
    <text evidence="1">The sequence shown here is derived from an EMBL/GenBank/DDBJ whole genome shotgun (WGS) entry which is preliminary data.</text>
</comment>